<dbReference type="EMBL" id="FUKM01000057">
    <property type="protein sequence ID" value="SJN14426.1"/>
    <property type="molecule type" value="Genomic_DNA"/>
</dbReference>
<dbReference type="PANTHER" id="PTHR43790">
    <property type="entry name" value="CARBOHYDRATE TRANSPORT ATP-BINDING PROTEIN MG119-RELATED"/>
    <property type="match status" value="1"/>
</dbReference>
<evidence type="ECO:0000256" key="1">
    <source>
        <dbReference type="ARBA" id="ARBA00004202"/>
    </source>
</evidence>
<evidence type="ECO:0000256" key="9">
    <source>
        <dbReference type="ARBA" id="ARBA00023136"/>
    </source>
</evidence>
<dbReference type="RefSeq" id="WP_087110524.1">
    <property type="nucleotide sequence ID" value="NZ_FUKM01000057.1"/>
</dbReference>
<evidence type="ECO:0000313" key="12">
    <source>
        <dbReference type="Proteomes" id="UP000196331"/>
    </source>
</evidence>
<gene>
    <name evidence="11" type="ORF">CZ787_15085</name>
</gene>
<proteinExistence type="predicted"/>
<keyword evidence="9" id="KW-0472">Membrane</keyword>
<evidence type="ECO:0000256" key="3">
    <source>
        <dbReference type="ARBA" id="ARBA00022475"/>
    </source>
</evidence>
<evidence type="ECO:0000256" key="8">
    <source>
        <dbReference type="ARBA" id="ARBA00022967"/>
    </source>
</evidence>
<dbReference type="FunFam" id="3.40.50.300:FF:000127">
    <property type="entry name" value="Ribose import ATP-binding protein RbsA"/>
    <property type="match status" value="1"/>
</dbReference>
<dbReference type="CDD" id="cd03215">
    <property type="entry name" value="ABC_Carb_Monos_II"/>
    <property type="match status" value="1"/>
</dbReference>
<dbReference type="InterPro" id="IPR003439">
    <property type="entry name" value="ABC_transporter-like_ATP-bd"/>
</dbReference>
<organism evidence="11 12">
    <name type="scientific">Halomonas citrativorans</name>
    <dbReference type="NCBI Taxonomy" id="2742612"/>
    <lineage>
        <taxon>Bacteria</taxon>
        <taxon>Pseudomonadati</taxon>
        <taxon>Pseudomonadota</taxon>
        <taxon>Gammaproteobacteria</taxon>
        <taxon>Oceanospirillales</taxon>
        <taxon>Halomonadaceae</taxon>
        <taxon>Halomonas</taxon>
    </lineage>
</organism>
<evidence type="ECO:0000313" key="11">
    <source>
        <dbReference type="EMBL" id="SJN14426.1"/>
    </source>
</evidence>
<feature type="domain" description="ABC transporter" evidence="10">
    <location>
        <begin position="252"/>
        <end position="497"/>
    </location>
</feature>
<name>A0A1R4I3Y3_9GAMM</name>
<feature type="domain" description="ABC transporter" evidence="10">
    <location>
        <begin position="6"/>
        <end position="241"/>
    </location>
</feature>
<evidence type="ECO:0000256" key="5">
    <source>
        <dbReference type="ARBA" id="ARBA00022737"/>
    </source>
</evidence>
<sequence>MSEPILKLEGIGKAFGPVQVLNDISLSVMPGEVLGILGENGAGKSTLLKIISGIYTPTVGAIYLNGQIFSALDPITARSHGVAMIPQEFNLIPTLRVYENVFLGQEVRRHGFLDHAGMRKRTQQLLSSLEVDLDPELSIERLSVAQKQMVEVARVLVNDARLLILDEPTTVLTDREVAVLFRVVRALVAKGVTILFISHKLKEVKDLCDRLLILRDGQQVELCETATLNEEDMARKMVGRELSQIYPEKLAQRADNTPPALRVRGLSLKGKLKDINLKVRRGEVLGLAGLVGAGRTEIAETIMGLHRKEQGEIFIDGELVDLRSPNEAHAHGLAYLSEDRQGKGLILSFNVMQNITALSLKRYVRGFIKHRAERRQAEHYQQRLAIKASNLAAPVSLLSGGNQQKVYFSKLLDIEPDILILDEPTRGIDISAKQQIYRLIRDLTEQNKAVIVISSELEEVIGIADRVLVIREGKIAVELSGDDINEEQIMLYAAGARQHANLEPVGNYDGSIA</sequence>
<dbReference type="PROSITE" id="PS50893">
    <property type="entry name" value="ABC_TRANSPORTER_2"/>
    <property type="match status" value="2"/>
</dbReference>
<protein>
    <submittedName>
        <fullName evidence="11">Ribose ABC transport system, ATP-binding protein RbsA (TC 3.A.1.2.1)</fullName>
    </submittedName>
</protein>
<reference evidence="11 12" key="1">
    <citation type="submission" date="2017-02" db="EMBL/GenBank/DDBJ databases">
        <authorList>
            <person name="Dridi B."/>
        </authorList>
    </citation>
    <scope>NUCLEOTIDE SEQUENCE [LARGE SCALE GENOMIC DNA]</scope>
    <source>
        <strain evidence="11 12">JB380</strain>
    </source>
</reference>
<comment type="caution">
    <text evidence="11">The sequence shown here is derived from an EMBL/GenBank/DDBJ whole genome shotgun (WGS) entry which is preliminary data.</text>
</comment>
<dbReference type="SUPFAM" id="SSF52540">
    <property type="entry name" value="P-loop containing nucleoside triphosphate hydrolases"/>
    <property type="match status" value="2"/>
</dbReference>
<keyword evidence="2" id="KW-0813">Transport</keyword>
<dbReference type="GO" id="GO:0016887">
    <property type="term" value="F:ATP hydrolysis activity"/>
    <property type="evidence" value="ECO:0007669"/>
    <property type="project" value="InterPro"/>
</dbReference>
<dbReference type="InterPro" id="IPR003593">
    <property type="entry name" value="AAA+_ATPase"/>
</dbReference>
<keyword evidence="3" id="KW-1003">Cell membrane</keyword>
<keyword evidence="4" id="KW-0762">Sugar transport</keyword>
<dbReference type="GO" id="GO:0005524">
    <property type="term" value="F:ATP binding"/>
    <property type="evidence" value="ECO:0007669"/>
    <property type="project" value="UniProtKB-KW"/>
</dbReference>
<dbReference type="CDD" id="cd03216">
    <property type="entry name" value="ABC_Carb_Monos_I"/>
    <property type="match status" value="1"/>
</dbReference>
<evidence type="ECO:0000256" key="2">
    <source>
        <dbReference type="ARBA" id="ARBA00022448"/>
    </source>
</evidence>
<keyword evidence="8" id="KW-1278">Translocase</keyword>
<dbReference type="OrthoDB" id="9776369at2"/>
<dbReference type="AlphaFoldDB" id="A0A1R4I3Y3"/>
<dbReference type="Gene3D" id="3.40.50.300">
    <property type="entry name" value="P-loop containing nucleotide triphosphate hydrolases"/>
    <property type="match status" value="2"/>
</dbReference>
<dbReference type="InterPro" id="IPR050107">
    <property type="entry name" value="ABC_carbohydrate_import_ATPase"/>
</dbReference>
<dbReference type="InterPro" id="IPR027417">
    <property type="entry name" value="P-loop_NTPase"/>
</dbReference>
<accession>A0A1R4I3Y3</accession>
<dbReference type="GO" id="GO:0005886">
    <property type="term" value="C:plasma membrane"/>
    <property type="evidence" value="ECO:0007669"/>
    <property type="project" value="UniProtKB-SubCell"/>
</dbReference>
<keyword evidence="5" id="KW-0677">Repeat</keyword>
<dbReference type="SMART" id="SM00382">
    <property type="entry name" value="AAA"/>
    <property type="match status" value="2"/>
</dbReference>
<keyword evidence="6" id="KW-0547">Nucleotide-binding</keyword>
<keyword evidence="7 11" id="KW-0067">ATP-binding</keyword>
<dbReference type="PANTHER" id="PTHR43790:SF9">
    <property type="entry name" value="GALACTOFURANOSE TRANSPORTER ATP-BINDING PROTEIN YTFR"/>
    <property type="match status" value="1"/>
</dbReference>
<evidence type="ECO:0000256" key="4">
    <source>
        <dbReference type="ARBA" id="ARBA00022597"/>
    </source>
</evidence>
<comment type="subcellular location">
    <subcellularLocation>
        <location evidence="1">Cell membrane</location>
        <topology evidence="1">Peripheral membrane protein</topology>
    </subcellularLocation>
</comment>
<dbReference type="Proteomes" id="UP000196331">
    <property type="component" value="Unassembled WGS sequence"/>
</dbReference>
<evidence type="ECO:0000256" key="6">
    <source>
        <dbReference type="ARBA" id="ARBA00022741"/>
    </source>
</evidence>
<dbReference type="Pfam" id="PF00005">
    <property type="entry name" value="ABC_tran"/>
    <property type="match status" value="2"/>
</dbReference>
<evidence type="ECO:0000256" key="7">
    <source>
        <dbReference type="ARBA" id="ARBA00022840"/>
    </source>
</evidence>
<evidence type="ECO:0000259" key="10">
    <source>
        <dbReference type="PROSITE" id="PS50893"/>
    </source>
</evidence>